<reference evidence="6" key="1">
    <citation type="submission" date="2022-10" db="EMBL/GenBank/DDBJ databases">
        <title>Characterization and whole genome sequencing of a new Roseateles species, isolated from fresh water.</title>
        <authorList>
            <person name="Guliayeva D.Y."/>
            <person name="Akhremchuk A.E."/>
            <person name="Sikolenko M.A."/>
            <person name="Valentovich L.N."/>
            <person name="Sidarenka A.V."/>
        </authorList>
    </citation>
    <scope>NUCLEOTIDE SEQUENCE</scope>
    <source>
        <strain evidence="6">BIM B-1768</strain>
    </source>
</reference>
<evidence type="ECO:0000259" key="3">
    <source>
        <dbReference type="Pfam" id="PF06744"/>
    </source>
</evidence>
<dbReference type="NCBIfam" id="TIGR03348">
    <property type="entry name" value="VI_IcmF"/>
    <property type="match status" value="1"/>
</dbReference>
<proteinExistence type="predicted"/>
<dbReference type="Pfam" id="PF06761">
    <property type="entry name" value="IcmF-related"/>
    <property type="match status" value="1"/>
</dbReference>
<feature type="domain" description="Type VI secretion system IcmF C-terminal" evidence="3">
    <location>
        <begin position="1107"/>
        <end position="1197"/>
    </location>
</feature>
<keyword evidence="2" id="KW-0472">Membrane</keyword>
<dbReference type="PANTHER" id="PTHR36153:SF1">
    <property type="entry name" value="TYPE VI SECRETION SYSTEM COMPONENT TSSM1"/>
    <property type="match status" value="1"/>
</dbReference>
<dbReference type="Gene3D" id="3.40.50.300">
    <property type="entry name" value="P-loop containing nucleotide triphosphate hydrolases"/>
    <property type="match status" value="1"/>
</dbReference>
<dbReference type="InterPro" id="IPR009612">
    <property type="entry name" value="IcmF-rel"/>
</dbReference>
<dbReference type="EMBL" id="CP104562">
    <property type="protein sequence ID" value="UXH76142.1"/>
    <property type="molecule type" value="Genomic_DNA"/>
</dbReference>
<keyword evidence="2" id="KW-0812">Transmembrane</keyword>
<evidence type="ECO:0000259" key="4">
    <source>
        <dbReference type="Pfam" id="PF06761"/>
    </source>
</evidence>
<feature type="region of interest" description="Disordered" evidence="1">
    <location>
        <begin position="297"/>
        <end position="323"/>
    </location>
</feature>
<dbReference type="InterPro" id="IPR025743">
    <property type="entry name" value="TssM1_N"/>
</dbReference>
<keyword evidence="7" id="KW-1185">Reference proteome</keyword>
<evidence type="ECO:0000256" key="2">
    <source>
        <dbReference type="SAM" id="Phobius"/>
    </source>
</evidence>
<feature type="transmembrane region" description="Helical" evidence="2">
    <location>
        <begin position="7"/>
        <end position="31"/>
    </location>
</feature>
<dbReference type="Proteomes" id="UP001064933">
    <property type="component" value="Chromosome"/>
</dbReference>
<organism evidence="6 7">
    <name type="scientific">Roseateles amylovorans</name>
    <dbReference type="NCBI Taxonomy" id="2978473"/>
    <lineage>
        <taxon>Bacteria</taxon>
        <taxon>Pseudomonadati</taxon>
        <taxon>Pseudomonadota</taxon>
        <taxon>Betaproteobacteria</taxon>
        <taxon>Burkholderiales</taxon>
        <taxon>Sphaerotilaceae</taxon>
        <taxon>Roseateles</taxon>
    </lineage>
</organism>
<keyword evidence="2" id="KW-1133">Transmembrane helix</keyword>
<dbReference type="PANTHER" id="PTHR36153">
    <property type="entry name" value="INNER MEMBRANE PROTEIN-RELATED"/>
    <property type="match status" value="1"/>
</dbReference>
<dbReference type="InterPro" id="IPR027417">
    <property type="entry name" value="P-loop_NTPase"/>
</dbReference>
<dbReference type="RefSeq" id="WP_261755874.1">
    <property type="nucleotide sequence ID" value="NZ_CP104562.2"/>
</dbReference>
<accession>A0ABY6ATZ9</accession>
<dbReference type="InterPro" id="IPR010623">
    <property type="entry name" value="IcmF_C"/>
</dbReference>
<evidence type="ECO:0000259" key="5">
    <source>
        <dbReference type="Pfam" id="PF14331"/>
    </source>
</evidence>
<evidence type="ECO:0000256" key="1">
    <source>
        <dbReference type="SAM" id="MobiDB-lite"/>
    </source>
</evidence>
<feature type="domain" description="IcmF-related" evidence="4">
    <location>
        <begin position="538"/>
        <end position="875"/>
    </location>
</feature>
<feature type="domain" description="Type VI secretion system component TssM1 N-terminal" evidence="5">
    <location>
        <begin position="200"/>
        <end position="486"/>
    </location>
</feature>
<name>A0ABY6ATZ9_9BURK</name>
<gene>
    <name evidence="6" type="primary">tssM</name>
    <name evidence="6" type="ORF">N4261_13775</name>
</gene>
<feature type="transmembrane region" description="Helical" evidence="2">
    <location>
        <begin position="482"/>
        <end position="500"/>
    </location>
</feature>
<sequence length="1217" mass="130400">MNRDEKFLAVLLHGYTQALVGLAALSALIWWAGPLVGLGDTRPLDTPAARMAAIAAVLVTAALVLVWQGWRRRRAERSLLHGLREGDADAAERESQALTQRFAQALRLMDQRAGQGRRWPGSRRRNLYALPWYLFIGAPGSGKTTALANAGLNFPLAGHLGQGTVRGVGGTRHCDWWFTDQAILIDTAGRYALQQSDAAADAQGWRKFLGLLRATRPRRPINGVLLTVNVQDLLLQDAEERTDHARRLRARLEELHDQLGVQAPVYVLVTKCDLLAGFDDSFAALGREEREQIWGFPFPTPPAGPDTPARAGVSDARAESTDRGPYEGLPAAFLAGFNALSERLCAQLPARLEQQPDLSRRAAMFAFPTQFAGLRDLLGHFLGEVFATPTGEPAPTLPRGVYFTSATQEGTPIDRVLGTLSRRFGIALATPRSPVGRPGDPAPAKGRSYFLAGVLRDVVFAEQDLVGGSPRAVAARRRMRQLAFATLALGALTVLSGWALSTLRNRAYVDDVASRLPALSADVKSLAVDDAAGTRRLLPVLDSVVAAPRSADFDLADPPTLNTLGLYQGDLLEAGMRIGYGHLLEHALLPRVARRLEERLRAADPARPAQQYDALKGYLMLHAPQRFDGPWLIDWVLQDEDEALAGPAGSTQRGSFERHLRAALARGVPAPVAPRDEALVARVREQLVAFPLEQRVLSRMQRQPAVADVSEFTVAAAVGPAVAQVFQRASGQPFTRGVPALYTRSGYERLFLADAARQTRLLLDEERWVLTPTPTPTPASLFASASASAPRSTATSSPAPTPAAAEVPDAAFNEALRRVGALYGQSYIRHWDSLIGDLKPVRVDSLDRGLTVARVLASADSPLPALMRAAARETRLGPDAAGGAAGGAERPAAERSLAGSAEAAVNAHFTALHRLVAGTPAPIDDAGRLFNELLLQLAAIDAAQKSRSAPPPVGAAVGAARAAAGLQPEPVRGLLEALSDVGASQGRVAERLGLSSDLRPVTDFCARTVSGRFPFNATARADVLPDDLSQLMGPGGLMDEFFQRRLAALVDTGSSPWSFRPLPDGRKPGGGAGLVEFQRASRVRDAFFKSGARAAAASVTVRVAELTGARELRLEVDGQSLRFKGPESAPQTLTVPGRTGSQIKLAFNNSGTQTFEGPWALLRLIQQHEVAADGSPERLSVTVNLDGRKARLELIASSAVHPLRLREFGAFRCPEGL</sequence>
<dbReference type="SUPFAM" id="SSF52540">
    <property type="entry name" value="P-loop containing nucleoside triphosphate hydrolases"/>
    <property type="match status" value="1"/>
</dbReference>
<feature type="transmembrane region" description="Helical" evidence="2">
    <location>
        <begin position="51"/>
        <end position="70"/>
    </location>
</feature>
<dbReference type="Pfam" id="PF14331">
    <property type="entry name" value="IcmF-related_N"/>
    <property type="match status" value="1"/>
</dbReference>
<dbReference type="CDD" id="cd00882">
    <property type="entry name" value="Ras_like_GTPase"/>
    <property type="match status" value="1"/>
</dbReference>
<feature type="region of interest" description="Disordered" evidence="1">
    <location>
        <begin position="779"/>
        <end position="804"/>
    </location>
</feature>
<evidence type="ECO:0000313" key="6">
    <source>
        <dbReference type="EMBL" id="UXH76142.1"/>
    </source>
</evidence>
<dbReference type="Pfam" id="PF06744">
    <property type="entry name" value="IcmF_C"/>
    <property type="match status" value="1"/>
</dbReference>
<dbReference type="InterPro" id="IPR053156">
    <property type="entry name" value="T6SS_TssM-like"/>
</dbReference>
<evidence type="ECO:0000313" key="7">
    <source>
        <dbReference type="Proteomes" id="UP001064933"/>
    </source>
</evidence>
<protein>
    <submittedName>
        <fullName evidence="6">Type VI secretion system membrane subunit TssM</fullName>
    </submittedName>
</protein>
<dbReference type="InterPro" id="IPR017731">
    <property type="entry name" value="TssM1-like"/>
</dbReference>